<gene>
    <name evidence="2" type="ORF">U0R10_09475</name>
</gene>
<dbReference type="EMBL" id="JBBKXZ010000003">
    <property type="protein sequence ID" value="MFD3394854.1"/>
    <property type="molecule type" value="Genomic_DNA"/>
</dbReference>
<reference evidence="2 3" key="1">
    <citation type="submission" date="2024-03" db="EMBL/GenBank/DDBJ databases">
        <title>Aquirufa genome sequencing.</title>
        <authorList>
            <person name="Pitt A."/>
            <person name="Hahn M.W."/>
        </authorList>
    </citation>
    <scope>NUCLEOTIDE SEQUENCE [LARGE SCALE GENOMIC DNA]</scope>
    <source>
        <strain evidence="2 3">OSTEICH-129V</strain>
    </source>
</reference>
<sequence length="86" mass="9944">MKTYALASMFICIVFVGFSQGKNYKNQINRTLTEKINLQRPVEEKEIEPSTQTPKYQPKSSNVEWVDTVKKKNQPPSYKQHGGRPN</sequence>
<name>A0ABW6DLK3_9BACT</name>
<comment type="caution">
    <text evidence="2">The sequence shown here is derived from an EMBL/GenBank/DDBJ whole genome shotgun (WGS) entry which is preliminary data.</text>
</comment>
<dbReference type="Proteomes" id="UP001598138">
    <property type="component" value="Unassembled WGS sequence"/>
</dbReference>
<protein>
    <submittedName>
        <fullName evidence="2">Uncharacterized protein</fullName>
    </submittedName>
</protein>
<evidence type="ECO:0000313" key="3">
    <source>
        <dbReference type="Proteomes" id="UP001598138"/>
    </source>
</evidence>
<organism evidence="2 3">
    <name type="scientific">Aquirufa avitistagni</name>
    <dbReference type="NCBI Taxonomy" id="3104728"/>
    <lineage>
        <taxon>Bacteria</taxon>
        <taxon>Pseudomonadati</taxon>
        <taxon>Bacteroidota</taxon>
        <taxon>Cytophagia</taxon>
        <taxon>Cytophagales</taxon>
        <taxon>Flectobacillaceae</taxon>
        <taxon>Aquirufa</taxon>
    </lineage>
</organism>
<proteinExistence type="predicted"/>
<feature type="compositionally biased region" description="Polar residues" evidence="1">
    <location>
        <begin position="49"/>
        <end position="63"/>
    </location>
</feature>
<dbReference type="RefSeq" id="WP_377983728.1">
    <property type="nucleotide sequence ID" value="NZ_JBBKXZ010000003.1"/>
</dbReference>
<evidence type="ECO:0000313" key="2">
    <source>
        <dbReference type="EMBL" id="MFD3394854.1"/>
    </source>
</evidence>
<keyword evidence="3" id="KW-1185">Reference proteome</keyword>
<feature type="region of interest" description="Disordered" evidence="1">
    <location>
        <begin position="42"/>
        <end position="86"/>
    </location>
</feature>
<accession>A0ABW6DLK3</accession>
<evidence type="ECO:0000256" key="1">
    <source>
        <dbReference type="SAM" id="MobiDB-lite"/>
    </source>
</evidence>